<proteinExistence type="inferred from homology"/>
<reference evidence="11 12" key="1">
    <citation type="submission" date="2023-03" db="EMBL/GenBank/DDBJ databases">
        <title>WGS of Methanotrichaceae archaeon Mx.</title>
        <authorList>
            <person name="Sorokin D.Y."/>
            <person name="Merkel A.Y."/>
        </authorList>
    </citation>
    <scope>NUCLEOTIDE SEQUENCE [LARGE SCALE GENOMIC DNA]</scope>
    <source>
        <strain evidence="11 12">Mx</strain>
    </source>
</reference>
<dbReference type="PROSITE" id="PS51195">
    <property type="entry name" value="Q_MOTIF"/>
    <property type="match status" value="1"/>
</dbReference>
<dbReference type="PANTHER" id="PTHR47959:SF13">
    <property type="entry name" value="ATP-DEPENDENT RNA HELICASE RHLE"/>
    <property type="match status" value="1"/>
</dbReference>
<dbReference type="Pfam" id="PF00270">
    <property type="entry name" value="DEAD"/>
    <property type="match status" value="1"/>
</dbReference>
<keyword evidence="1 6" id="KW-0547">Nucleotide-binding</keyword>
<keyword evidence="2 6" id="KW-0378">Hydrolase</keyword>
<dbReference type="PANTHER" id="PTHR47959">
    <property type="entry name" value="ATP-DEPENDENT RNA HELICASE RHLE-RELATED"/>
    <property type="match status" value="1"/>
</dbReference>
<dbReference type="InterPro" id="IPR050079">
    <property type="entry name" value="DEAD_box_RNA_helicase"/>
</dbReference>
<dbReference type="PROSITE" id="PS51194">
    <property type="entry name" value="HELICASE_CTER"/>
    <property type="match status" value="1"/>
</dbReference>
<dbReference type="Gene3D" id="3.40.50.300">
    <property type="entry name" value="P-loop containing nucleotide triphosphate hydrolases"/>
    <property type="match status" value="2"/>
</dbReference>
<dbReference type="GO" id="GO:0004386">
    <property type="term" value="F:helicase activity"/>
    <property type="evidence" value="ECO:0007669"/>
    <property type="project" value="UniProtKB-KW"/>
</dbReference>
<name>A0ABT5X7J8_9EURY</name>
<dbReference type="InterPro" id="IPR000629">
    <property type="entry name" value="RNA-helicase_DEAD-box_CS"/>
</dbReference>
<dbReference type="CDD" id="cd00268">
    <property type="entry name" value="DEADc"/>
    <property type="match status" value="1"/>
</dbReference>
<feature type="domain" description="Helicase ATP-binding" evidence="8">
    <location>
        <begin position="32"/>
        <end position="207"/>
    </location>
</feature>
<keyword evidence="12" id="KW-1185">Reference proteome</keyword>
<evidence type="ECO:0000259" key="9">
    <source>
        <dbReference type="PROSITE" id="PS51194"/>
    </source>
</evidence>
<gene>
    <name evidence="11" type="ORF">P0O15_05760</name>
</gene>
<dbReference type="SMART" id="SM00490">
    <property type="entry name" value="HELICc"/>
    <property type="match status" value="1"/>
</dbReference>
<feature type="compositionally biased region" description="Basic and acidic residues" evidence="7">
    <location>
        <begin position="400"/>
        <end position="413"/>
    </location>
</feature>
<dbReference type="CDD" id="cd18787">
    <property type="entry name" value="SF2_C_DEAD"/>
    <property type="match status" value="1"/>
</dbReference>
<dbReference type="PROSITE" id="PS51192">
    <property type="entry name" value="HELICASE_ATP_BIND_1"/>
    <property type="match status" value="1"/>
</dbReference>
<dbReference type="SMART" id="SM00487">
    <property type="entry name" value="DEXDc"/>
    <property type="match status" value="1"/>
</dbReference>
<dbReference type="SUPFAM" id="SSF52540">
    <property type="entry name" value="P-loop containing nucleoside triphosphate hydrolases"/>
    <property type="match status" value="1"/>
</dbReference>
<evidence type="ECO:0000256" key="4">
    <source>
        <dbReference type="ARBA" id="ARBA00022840"/>
    </source>
</evidence>
<evidence type="ECO:0000256" key="6">
    <source>
        <dbReference type="RuleBase" id="RU000492"/>
    </source>
</evidence>
<dbReference type="InterPro" id="IPR011545">
    <property type="entry name" value="DEAD/DEAH_box_helicase_dom"/>
</dbReference>
<evidence type="ECO:0000259" key="8">
    <source>
        <dbReference type="PROSITE" id="PS51192"/>
    </source>
</evidence>
<feature type="compositionally biased region" description="Basic residues" evidence="7">
    <location>
        <begin position="414"/>
        <end position="424"/>
    </location>
</feature>
<evidence type="ECO:0000313" key="12">
    <source>
        <dbReference type="Proteomes" id="UP001220010"/>
    </source>
</evidence>
<dbReference type="Proteomes" id="UP001220010">
    <property type="component" value="Unassembled WGS sequence"/>
</dbReference>
<evidence type="ECO:0000256" key="1">
    <source>
        <dbReference type="ARBA" id="ARBA00022741"/>
    </source>
</evidence>
<keyword evidence="4 6" id="KW-0067">ATP-binding</keyword>
<comment type="caution">
    <text evidence="11">The sequence shown here is derived from an EMBL/GenBank/DDBJ whole genome shotgun (WGS) entry which is preliminary data.</text>
</comment>
<evidence type="ECO:0000256" key="3">
    <source>
        <dbReference type="ARBA" id="ARBA00022806"/>
    </source>
</evidence>
<dbReference type="Pfam" id="PF00271">
    <property type="entry name" value="Helicase_C"/>
    <property type="match status" value="1"/>
</dbReference>
<keyword evidence="3 6" id="KW-0347">Helicase</keyword>
<dbReference type="InterPro" id="IPR027417">
    <property type="entry name" value="P-loop_NTPase"/>
</dbReference>
<dbReference type="InterPro" id="IPR014014">
    <property type="entry name" value="RNA_helicase_DEAD_Q_motif"/>
</dbReference>
<dbReference type="InterPro" id="IPR044742">
    <property type="entry name" value="DEAD/DEAH_RhlB"/>
</dbReference>
<evidence type="ECO:0000259" key="10">
    <source>
        <dbReference type="PROSITE" id="PS51195"/>
    </source>
</evidence>
<protein>
    <submittedName>
        <fullName evidence="11">DEAD/DEAH box helicase</fullName>
    </submittedName>
</protein>
<sequence>MQFEDLNITEPLQRALIKEGYSTPTPIQAQAIPHLLKGEDLLGIAQTGTGKTAAFVLPVLQRMAETQKVAAPGVPRALVLAPTRELAAQIDESFGTYGQFLRIRHAAVYGGVNQGPQVRALSRGVDTLVATPGRLLDLMDQGYIKLKDVEFFVLDEADRMLDMGFANDVRKIVSALPKRRHSLFFAATMSREIDELAGKLLSDPIRIEVAPQATMVETVEERVFFVDQKNKDPLLLGLLQQRCLNRVLVFTRTKRRADRVASVLSKKKIRADAIHGNKSQNQRNQALNGFKSGRLRVLVATDIAARGIDVEDISHVINYDLPIDADSYVHRVGRTGRAGAAGTAYSFCAADERELLREIEKLTRKKIGEMAHRYHSQEAKNAVGAAAKPAARKPRSLSRSPRDKREKGTERSGSRRSRRPHHRR</sequence>
<evidence type="ECO:0000256" key="7">
    <source>
        <dbReference type="SAM" id="MobiDB-lite"/>
    </source>
</evidence>
<evidence type="ECO:0000313" key="11">
    <source>
        <dbReference type="EMBL" id="MDF0590679.1"/>
    </source>
</evidence>
<dbReference type="EMBL" id="JARFPK010000016">
    <property type="protein sequence ID" value="MDF0590679.1"/>
    <property type="molecule type" value="Genomic_DNA"/>
</dbReference>
<dbReference type="PROSITE" id="PS00039">
    <property type="entry name" value="DEAD_ATP_HELICASE"/>
    <property type="match status" value="1"/>
</dbReference>
<feature type="domain" description="DEAD-box RNA helicase Q" evidence="10">
    <location>
        <begin position="1"/>
        <end position="29"/>
    </location>
</feature>
<dbReference type="RefSeq" id="WP_316966426.1">
    <property type="nucleotide sequence ID" value="NZ_JARFPK010000016.1"/>
</dbReference>
<organism evidence="11 12">
    <name type="scientific">Candidatus Methanocrinis natronophilus</name>
    <dbReference type="NCBI Taxonomy" id="3033396"/>
    <lineage>
        <taxon>Archaea</taxon>
        <taxon>Methanobacteriati</taxon>
        <taxon>Methanobacteriota</taxon>
        <taxon>Stenosarchaea group</taxon>
        <taxon>Methanomicrobia</taxon>
        <taxon>Methanotrichales</taxon>
        <taxon>Methanotrichaceae</taxon>
        <taxon>Methanocrinis</taxon>
    </lineage>
</organism>
<evidence type="ECO:0000256" key="2">
    <source>
        <dbReference type="ARBA" id="ARBA00022801"/>
    </source>
</evidence>
<dbReference type="InterPro" id="IPR001650">
    <property type="entry name" value="Helicase_C-like"/>
</dbReference>
<comment type="similarity">
    <text evidence="6">Belongs to the DEAD box helicase family.</text>
</comment>
<accession>A0ABT5X7J8</accession>
<feature type="region of interest" description="Disordered" evidence="7">
    <location>
        <begin position="373"/>
        <end position="424"/>
    </location>
</feature>
<feature type="short sequence motif" description="Q motif" evidence="5">
    <location>
        <begin position="1"/>
        <end position="29"/>
    </location>
</feature>
<dbReference type="InterPro" id="IPR014001">
    <property type="entry name" value="Helicase_ATP-bd"/>
</dbReference>
<evidence type="ECO:0000256" key="5">
    <source>
        <dbReference type="PROSITE-ProRule" id="PRU00552"/>
    </source>
</evidence>
<feature type="domain" description="Helicase C-terminal" evidence="9">
    <location>
        <begin position="238"/>
        <end position="378"/>
    </location>
</feature>